<feature type="compositionally biased region" description="Pro residues" evidence="1">
    <location>
        <begin position="86"/>
        <end position="113"/>
    </location>
</feature>
<dbReference type="AlphaFoldDB" id="A0A225DNL3"/>
<reference evidence="4" key="1">
    <citation type="submission" date="2017-06" db="EMBL/GenBank/DDBJ databases">
        <title>Genome analysis of Fimbriiglobus ruber SP5, the first member of the order Planctomycetales with confirmed chitinolytic capability.</title>
        <authorList>
            <person name="Ravin N.V."/>
            <person name="Rakitin A.L."/>
            <person name="Ivanova A.A."/>
            <person name="Beletsky A.V."/>
            <person name="Kulichevskaya I.S."/>
            <person name="Mardanov A.V."/>
            <person name="Dedysh S.N."/>
        </authorList>
    </citation>
    <scope>NUCLEOTIDE SEQUENCE [LARGE SCALE GENOMIC DNA]</scope>
    <source>
        <strain evidence="4">SP5</strain>
    </source>
</reference>
<organism evidence="3 4">
    <name type="scientific">Fimbriiglobus ruber</name>
    <dbReference type="NCBI Taxonomy" id="1908690"/>
    <lineage>
        <taxon>Bacteria</taxon>
        <taxon>Pseudomonadati</taxon>
        <taxon>Planctomycetota</taxon>
        <taxon>Planctomycetia</taxon>
        <taxon>Gemmatales</taxon>
        <taxon>Gemmataceae</taxon>
        <taxon>Fimbriiglobus</taxon>
    </lineage>
</organism>
<keyword evidence="2" id="KW-0812">Transmembrane</keyword>
<keyword evidence="2" id="KW-0472">Membrane</keyword>
<feature type="region of interest" description="Disordered" evidence="1">
    <location>
        <begin position="29"/>
        <end position="113"/>
    </location>
</feature>
<feature type="compositionally biased region" description="Low complexity" evidence="1">
    <location>
        <begin position="47"/>
        <end position="85"/>
    </location>
</feature>
<proteinExistence type="predicted"/>
<keyword evidence="2" id="KW-1133">Transmembrane helix</keyword>
<protein>
    <submittedName>
        <fullName evidence="3">Uncharacterized protein</fullName>
    </submittedName>
</protein>
<evidence type="ECO:0000313" key="4">
    <source>
        <dbReference type="Proteomes" id="UP000214646"/>
    </source>
</evidence>
<feature type="transmembrane region" description="Helical" evidence="2">
    <location>
        <begin position="235"/>
        <end position="260"/>
    </location>
</feature>
<feature type="region of interest" description="Disordered" evidence="1">
    <location>
        <begin position="176"/>
        <end position="195"/>
    </location>
</feature>
<keyword evidence="4" id="KW-1185">Reference proteome</keyword>
<name>A0A225DNL3_9BACT</name>
<accession>A0A225DNL3</accession>
<evidence type="ECO:0000256" key="1">
    <source>
        <dbReference type="SAM" id="MobiDB-lite"/>
    </source>
</evidence>
<dbReference type="RefSeq" id="WP_088257754.1">
    <property type="nucleotide sequence ID" value="NZ_NIDE01000014.1"/>
</dbReference>
<evidence type="ECO:0000313" key="3">
    <source>
        <dbReference type="EMBL" id="OWK37925.1"/>
    </source>
</evidence>
<dbReference type="EMBL" id="NIDE01000014">
    <property type="protein sequence ID" value="OWK37925.1"/>
    <property type="molecule type" value="Genomic_DNA"/>
</dbReference>
<gene>
    <name evidence="3" type="ORF">FRUB_07045</name>
</gene>
<dbReference type="Proteomes" id="UP000214646">
    <property type="component" value="Unassembled WGS sequence"/>
</dbReference>
<evidence type="ECO:0000256" key="2">
    <source>
        <dbReference type="SAM" id="Phobius"/>
    </source>
</evidence>
<sequence>MAIDTQCPFCLKAYRLKDESAGKRAICQNPDCRKPFTVGEKPGSNGTAAAAPAAPVARANAAAPPVAAKPAAAPAARPVVPASAVPTPPATPKATPGPLPKAPAKPPAPPPKPVVDTEALAAAAMAADAAGVEVPVENRKIAMTCPTCDQKWEEPWDKQGKNVLCPNPECRHRQKVPEQKQVKQSDWRTGESGLPSLAKQEKLAGVASAAEARQVSGASLRDAGVFQPEIEPRPVWHWVAFVTTPLVILGLVVYGVMIVVSNRKFDKQDHFVEDAVRDMTEAKDTGIPPPEAPLFRAAVLIAAGEYAARAATVDDPKKLDEAIKRFAAARQELDSVPANAGPEALAGRNMLFAELAVAQTVLGGDDEQVTKGLRIRWTPAPAGGARAKINTKTFDVQEELGQTFRAMRKDDKPGAVPLEARTHALRRLARELAARGRGDLAVAVVSQGFGEQEQIDATAVAAAEVFKATSDQARATAVAGVQLPPGTSAPGSLQALAHAVTPPVATVKLATLPGGSGQIDETTRTAHTLLLLLQGKDQEAVDVAKRPGSSEGRLRALALAAELSRDPAPAVDAALDVWKSFDDKQKRQTGFDISLVRLAAQAGRGKAPDKADTLVKAVVNEGYRAWARAEAVRQLLPAQYEGKRAEATVVEVPEDPRAQRVGYGWARLALARHNAKIEGAPPGSPYDSWGKFTLRPFGLDGIGLGLQDRAAR</sequence>
<comment type="caution">
    <text evidence="3">The sequence shown here is derived from an EMBL/GenBank/DDBJ whole genome shotgun (WGS) entry which is preliminary data.</text>
</comment>
<feature type="compositionally biased region" description="Basic and acidic residues" evidence="1">
    <location>
        <begin position="176"/>
        <end position="189"/>
    </location>
</feature>